<dbReference type="Gene3D" id="2.60.200.20">
    <property type="match status" value="1"/>
</dbReference>
<name>A0A381VTM2_9ZZZZ</name>
<feature type="domain" description="FHA" evidence="1">
    <location>
        <begin position="24"/>
        <end position="73"/>
    </location>
</feature>
<dbReference type="AlphaFoldDB" id="A0A381VTM2"/>
<dbReference type="SMART" id="SM00240">
    <property type="entry name" value="FHA"/>
    <property type="match status" value="1"/>
</dbReference>
<dbReference type="CDD" id="cd00060">
    <property type="entry name" value="FHA"/>
    <property type="match status" value="1"/>
</dbReference>
<dbReference type="PROSITE" id="PS50006">
    <property type="entry name" value="FHA_DOMAIN"/>
    <property type="match status" value="1"/>
</dbReference>
<evidence type="ECO:0000313" key="2">
    <source>
        <dbReference type="EMBL" id="SVA43635.1"/>
    </source>
</evidence>
<accession>A0A381VTM2</accession>
<proteinExistence type="predicted"/>
<evidence type="ECO:0000259" key="1">
    <source>
        <dbReference type="PROSITE" id="PS50006"/>
    </source>
</evidence>
<organism evidence="2">
    <name type="scientific">marine metagenome</name>
    <dbReference type="NCBI Taxonomy" id="408172"/>
    <lineage>
        <taxon>unclassified sequences</taxon>
        <taxon>metagenomes</taxon>
        <taxon>ecological metagenomes</taxon>
    </lineage>
</organism>
<sequence length="100" mass="11266">VLREESVDKACQPLTFRIMPGSMKTIGRMRNADFVIEHTLVSRIHCRLINQDGHLEVEDLDSANGTYVNNQKIQRTRLAAGDKLRIGHVELVVSNEPIAD</sequence>
<dbReference type="Pfam" id="PF00498">
    <property type="entry name" value="FHA"/>
    <property type="match status" value="1"/>
</dbReference>
<feature type="non-terminal residue" evidence="2">
    <location>
        <position position="1"/>
    </location>
</feature>
<dbReference type="InterPro" id="IPR050923">
    <property type="entry name" value="Cell_Proc_Reg/RNA_Proc"/>
</dbReference>
<dbReference type="InterPro" id="IPR000253">
    <property type="entry name" value="FHA_dom"/>
</dbReference>
<dbReference type="EMBL" id="UINC01009744">
    <property type="protein sequence ID" value="SVA43635.1"/>
    <property type="molecule type" value="Genomic_DNA"/>
</dbReference>
<reference evidence="2" key="1">
    <citation type="submission" date="2018-05" db="EMBL/GenBank/DDBJ databases">
        <authorList>
            <person name="Lanie J.A."/>
            <person name="Ng W.-L."/>
            <person name="Kazmierczak K.M."/>
            <person name="Andrzejewski T.M."/>
            <person name="Davidsen T.M."/>
            <person name="Wayne K.J."/>
            <person name="Tettelin H."/>
            <person name="Glass J.I."/>
            <person name="Rusch D."/>
            <person name="Podicherti R."/>
            <person name="Tsui H.-C.T."/>
            <person name="Winkler M.E."/>
        </authorList>
    </citation>
    <scope>NUCLEOTIDE SEQUENCE</scope>
</reference>
<gene>
    <name evidence="2" type="ORF">METZ01_LOCUS96489</name>
</gene>
<protein>
    <recommendedName>
        <fullName evidence="1">FHA domain-containing protein</fullName>
    </recommendedName>
</protein>
<dbReference type="PANTHER" id="PTHR23308">
    <property type="entry name" value="NUCLEAR INHIBITOR OF PROTEIN PHOSPHATASE-1"/>
    <property type="match status" value="1"/>
</dbReference>
<dbReference type="SUPFAM" id="SSF49879">
    <property type="entry name" value="SMAD/FHA domain"/>
    <property type="match status" value="1"/>
</dbReference>
<dbReference type="InterPro" id="IPR008984">
    <property type="entry name" value="SMAD_FHA_dom_sf"/>
</dbReference>